<name>A0AAW1SGC8_9CHLO</name>
<comment type="similarity">
    <text evidence="1 5">Belongs to the DTD family.</text>
</comment>
<evidence type="ECO:0000256" key="2">
    <source>
        <dbReference type="ARBA" id="ARBA00013056"/>
    </source>
</evidence>
<keyword evidence="5" id="KW-0378">Hydrolase</keyword>
<dbReference type="InterPro" id="IPR003732">
    <property type="entry name" value="Daa-tRNA_deacyls_DTD"/>
</dbReference>
<dbReference type="PANTHER" id="PTHR10472">
    <property type="entry name" value="D-TYROSYL-TRNA TYR DEACYLASE"/>
    <property type="match status" value="1"/>
</dbReference>
<dbReference type="InterPro" id="IPR023509">
    <property type="entry name" value="DTD-like_sf"/>
</dbReference>
<dbReference type="AlphaFoldDB" id="A0AAW1SGC8"/>
<evidence type="ECO:0000313" key="6">
    <source>
        <dbReference type="EMBL" id="KAK9844738.1"/>
    </source>
</evidence>
<protein>
    <recommendedName>
        <fullName evidence="2 5">D-aminoacyl-tRNA deacylase</fullName>
        <ecNumber evidence="2 5">3.1.1.96</ecNumber>
    </recommendedName>
</protein>
<comment type="catalytic activity">
    <reaction evidence="4">
        <text>a D-aminoacyl-tRNA + H2O = a tRNA + a D-alpha-amino acid + H(+)</text>
        <dbReference type="Rhea" id="RHEA:13953"/>
        <dbReference type="Rhea" id="RHEA-COMP:10123"/>
        <dbReference type="Rhea" id="RHEA-COMP:10124"/>
        <dbReference type="ChEBI" id="CHEBI:15377"/>
        <dbReference type="ChEBI" id="CHEBI:15378"/>
        <dbReference type="ChEBI" id="CHEBI:59871"/>
        <dbReference type="ChEBI" id="CHEBI:78442"/>
        <dbReference type="ChEBI" id="CHEBI:79333"/>
        <dbReference type="EC" id="3.1.1.96"/>
    </reaction>
</comment>
<organism evidence="6 7">
    <name type="scientific">Apatococcus lobatus</name>
    <dbReference type="NCBI Taxonomy" id="904363"/>
    <lineage>
        <taxon>Eukaryota</taxon>
        <taxon>Viridiplantae</taxon>
        <taxon>Chlorophyta</taxon>
        <taxon>core chlorophytes</taxon>
        <taxon>Trebouxiophyceae</taxon>
        <taxon>Chlorellales</taxon>
        <taxon>Chlorellaceae</taxon>
        <taxon>Apatococcus</taxon>
    </lineage>
</organism>
<dbReference type="GO" id="GO:0005737">
    <property type="term" value="C:cytoplasm"/>
    <property type="evidence" value="ECO:0007669"/>
    <property type="project" value="UniProtKB-SubCell"/>
</dbReference>
<evidence type="ECO:0000256" key="1">
    <source>
        <dbReference type="ARBA" id="ARBA00009673"/>
    </source>
</evidence>
<comment type="catalytic activity">
    <reaction evidence="3">
        <text>glycyl-tRNA(Ala) + H2O = tRNA(Ala) + glycine + H(+)</text>
        <dbReference type="Rhea" id="RHEA:53744"/>
        <dbReference type="Rhea" id="RHEA-COMP:9657"/>
        <dbReference type="Rhea" id="RHEA-COMP:13640"/>
        <dbReference type="ChEBI" id="CHEBI:15377"/>
        <dbReference type="ChEBI" id="CHEBI:15378"/>
        <dbReference type="ChEBI" id="CHEBI:57305"/>
        <dbReference type="ChEBI" id="CHEBI:78442"/>
        <dbReference type="ChEBI" id="CHEBI:78522"/>
        <dbReference type="EC" id="3.1.1.96"/>
    </reaction>
</comment>
<dbReference type="EC" id="3.1.1.96" evidence="2 5"/>
<comment type="subcellular location">
    <subcellularLocation>
        <location evidence="5">Cytoplasm</location>
    </subcellularLocation>
</comment>
<sequence>MEALLSSACRRPVTGRCRTAGRIVAMKAVVQRVKSASVHVDGKQISAIKEGLLCLIGVKAGDTAKDSEYIIRKILNTRIFHNPSNERPWDLNVMQKEYGVLLVSQFTLCGVMKGNKPDYHLAMPPREARTFYAEFVSMVKEKYPNMVHDGEFGAMMDVGLINDGPVTMIFDSNS</sequence>
<dbReference type="Gene3D" id="3.50.80.10">
    <property type="entry name" value="D-tyrosyl-tRNA(Tyr) deacylase"/>
    <property type="match status" value="1"/>
</dbReference>
<gene>
    <name evidence="6" type="ORF">WJX74_006193</name>
</gene>
<dbReference type="SUPFAM" id="SSF69500">
    <property type="entry name" value="DTD-like"/>
    <property type="match status" value="1"/>
</dbReference>
<dbReference type="PANTHER" id="PTHR10472:SF5">
    <property type="entry name" value="D-AMINOACYL-TRNA DEACYLASE 1"/>
    <property type="match status" value="1"/>
</dbReference>
<keyword evidence="5" id="KW-0694">RNA-binding</keyword>
<dbReference type="GO" id="GO:0000049">
    <property type="term" value="F:tRNA binding"/>
    <property type="evidence" value="ECO:0007669"/>
    <property type="project" value="UniProtKB-KW"/>
</dbReference>
<evidence type="ECO:0000256" key="3">
    <source>
        <dbReference type="ARBA" id="ARBA00047676"/>
    </source>
</evidence>
<keyword evidence="5" id="KW-0963">Cytoplasm</keyword>
<keyword evidence="5" id="KW-0820">tRNA-binding</keyword>
<evidence type="ECO:0000256" key="4">
    <source>
        <dbReference type="ARBA" id="ARBA00048018"/>
    </source>
</evidence>
<dbReference type="FunFam" id="3.50.80.10:FF:000001">
    <property type="entry name" value="D-aminoacyl-tRNA deacylase"/>
    <property type="match status" value="1"/>
</dbReference>
<dbReference type="GO" id="GO:0051500">
    <property type="term" value="F:D-tyrosyl-tRNA(Tyr) deacylase activity"/>
    <property type="evidence" value="ECO:0007669"/>
    <property type="project" value="TreeGrafter"/>
</dbReference>
<evidence type="ECO:0000313" key="7">
    <source>
        <dbReference type="Proteomes" id="UP001438707"/>
    </source>
</evidence>
<dbReference type="NCBIfam" id="TIGR00256">
    <property type="entry name" value="D-aminoacyl-tRNA deacylase"/>
    <property type="match status" value="1"/>
</dbReference>
<reference evidence="6 7" key="1">
    <citation type="journal article" date="2024" name="Nat. Commun.">
        <title>Phylogenomics reveals the evolutionary origins of lichenization in chlorophyte algae.</title>
        <authorList>
            <person name="Puginier C."/>
            <person name="Libourel C."/>
            <person name="Otte J."/>
            <person name="Skaloud P."/>
            <person name="Haon M."/>
            <person name="Grisel S."/>
            <person name="Petersen M."/>
            <person name="Berrin J.G."/>
            <person name="Delaux P.M."/>
            <person name="Dal Grande F."/>
            <person name="Keller J."/>
        </authorList>
    </citation>
    <scope>NUCLEOTIDE SEQUENCE [LARGE SCALE GENOMIC DNA]</scope>
    <source>
        <strain evidence="6 7">SAG 2145</strain>
    </source>
</reference>
<evidence type="ECO:0000256" key="5">
    <source>
        <dbReference type="RuleBase" id="RU003470"/>
    </source>
</evidence>
<proteinExistence type="inferred from homology"/>
<keyword evidence="7" id="KW-1185">Reference proteome</keyword>
<dbReference type="Proteomes" id="UP001438707">
    <property type="component" value="Unassembled WGS sequence"/>
</dbReference>
<dbReference type="EMBL" id="JALJOS010000001">
    <property type="protein sequence ID" value="KAK9844738.1"/>
    <property type="molecule type" value="Genomic_DNA"/>
</dbReference>
<dbReference type="Pfam" id="PF02580">
    <property type="entry name" value="Tyr_Deacylase"/>
    <property type="match status" value="1"/>
</dbReference>
<comment type="caution">
    <text evidence="6">The sequence shown here is derived from an EMBL/GenBank/DDBJ whole genome shotgun (WGS) entry which is preliminary data.</text>
</comment>
<accession>A0AAW1SGC8</accession>